<evidence type="ECO:0000313" key="2">
    <source>
        <dbReference type="Proteomes" id="UP001233271"/>
    </source>
</evidence>
<dbReference type="KEGG" id="ccac:CcaHIS019_0702340"/>
<sequence>MDPKWFEMVNNNADISIRREAERVLPEINRFLHMINNPDFQKELATIDDCDLLLQHCRWADHNVWWMQGFIDKLVAGSKATNVPLDHGQLNVIGHFTAAIRVNALLANKFRLRLNIPYFCQVTDPASDESKRLLQYSLLQFRVRLFSADASHRRIQSRPW</sequence>
<dbReference type="Proteomes" id="UP001233271">
    <property type="component" value="Chromosome 7b"/>
</dbReference>
<protein>
    <submittedName>
        <fullName evidence="1">Uncharacterized protein</fullName>
    </submittedName>
</protein>
<gene>
    <name evidence="1" type="ORF">CcaverHIS019_0702340</name>
</gene>
<proteinExistence type="predicted"/>
<organism evidence="1 2">
    <name type="scientific">Cutaneotrichosporon cavernicola</name>
    <dbReference type="NCBI Taxonomy" id="279322"/>
    <lineage>
        <taxon>Eukaryota</taxon>
        <taxon>Fungi</taxon>
        <taxon>Dikarya</taxon>
        <taxon>Basidiomycota</taxon>
        <taxon>Agaricomycotina</taxon>
        <taxon>Tremellomycetes</taxon>
        <taxon>Trichosporonales</taxon>
        <taxon>Trichosporonaceae</taxon>
        <taxon>Cutaneotrichosporon</taxon>
    </lineage>
</organism>
<accession>A0AA48QYS5</accession>
<reference evidence="1" key="1">
    <citation type="journal article" date="2023" name="BMC Genomics">
        <title>Chromosome-level genome assemblies of Cutaneotrichosporon spp. (Trichosporonales, Basidiomycota) reveal imbalanced evolution between nucleotide sequences and chromosome synteny.</title>
        <authorList>
            <person name="Kobayashi Y."/>
            <person name="Kayamori A."/>
            <person name="Aoki K."/>
            <person name="Shiwa Y."/>
            <person name="Matsutani M."/>
            <person name="Fujita N."/>
            <person name="Sugita T."/>
            <person name="Iwasaki W."/>
            <person name="Tanaka N."/>
            <person name="Takashima M."/>
        </authorList>
    </citation>
    <scope>NUCLEOTIDE SEQUENCE</scope>
    <source>
        <strain evidence="1">HIS019</strain>
    </source>
</reference>
<dbReference type="RefSeq" id="XP_060459918.1">
    <property type="nucleotide sequence ID" value="XM_060603645.1"/>
</dbReference>
<evidence type="ECO:0000313" key="1">
    <source>
        <dbReference type="EMBL" id="BEI94653.1"/>
    </source>
</evidence>
<dbReference type="EMBL" id="AP028219">
    <property type="protein sequence ID" value="BEI94653.1"/>
    <property type="molecule type" value="Genomic_DNA"/>
</dbReference>
<keyword evidence="2" id="KW-1185">Reference proteome</keyword>
<name>A0AA48QYS5_9TREE</name>
<dbReference type="AlphaFoldDB" id="A0AA48QYS5"/>
<dbReference type="GeneID" id="85498523"/>